<protein>
    <submittedName>
        <fullName evidence="2">Uncharacterized protein</fullName>
    </submittedName>
</protein>
<dbReference type="AlphaFoldDB" id="A0AAV0IDS7"/>
<evidence type="ECO:0000313" key="2">
    <source>
        <dbReference type="EMBL" id="CAI0395740.1"/>
    </source>
</evidence>
<feature type="region of interest" description="Disordered" evidence="1">
    <location>
        <begin position="53"/>
        <end position="93"/>
    </location>
</feature>
<feature type="compositionally biased region" description="Basic and acidic residues" evidence="1">
    <location>
        <begin position="63"/>
        <end position="77"/>
    </location>
</feature>
<organism evidence="2 3">
    <name type="scientific">Linum tenue</name>
    <dbReference type="NCBI Taxonomy" id="586396"/>
    <lineage>
        <taxon>Eukaryota</taxon>
        <taxon>Viridiplantae</taxon>
        <taxon>Streptophyta</taxon>
        <taxon>Embryophyta</taxon>
        <taxon>Tracheophyta</taxon>
        <taxon>Spermatophyta</taxon>
        <taxon>Magnoliopsida</taxon>
        <taxon>eudicotyledons</taxon>
        <taxon>Gunneridae</taxon>
        <taxon>Pentapetalae</taxon>
        <taxon>rosids</taxon>
        <taxon>fabids</taxon>
        <taxon>Malpighiales</taxon>
        <taxon>Linaceae</taxon>
        <taxon>Linum</taxon>
    </lineage>
</organism>
<sequence>MSVLKPQIQGEGLRNLRGDDELELPPPLNPPLPPYLRRANTRQVPATSISFMQQHRIRSSRRGRGEKAASDGRRGESGHIGGGRVARADEEACHDATMWYRAAK</sequence>
<reference evidence="2" key="1">
    <citation type="submission" date="2022-08" db="EMBL/GenBank/DDBJ databases">
        <authorList>
            <person name="Gutierrez-Valencia J."/>
        </authorList>
    </citation>
    <scope>NUCLEOTIDE SEQUENCE</scope>
</reference>
<evidence type="ECO:0000256" key="1">
    <source>
        <dbReference type="SAM" id="MobiDB-lite"/>
    </source>
</evidence>
<accession>A0AAV0IDS7</accession>
<feature type="compositionally biased region" description="Pro residues" evidence="1">
    <location>
        <begin position="24"/>
        <end position="34"/>
    </location>
</feature>
<dbReference type="EMBL" id="CAMGYJ010000003">
    <property type="protein sequence ID" value="CAI0395740.1"/>
    <property type="molecule type" value="Genomic_DNA"/>
</dbReference>
<evidence type="ECO:0000313" key="3">
    <source>
        <dbReference type="Proteomes" id="UP001154282"/>
    </source>
</evidence>
<keyword evidence="3" id="KW-1185">Reference proteome</keyword>
<comment type="caution">
    <text evidence="2">The sequence shown here is derived from an EMBL/GenBank/DDBJ whole genome shotgun (WGS) entry which is preliminary data.</text>
</comment>
<name>A0AAV0IDS7_9ROSI</name>
<gene>
    <name evidence="2" type="ORF">LITE_LOCUS8825</name>
</gene>
<dbReference type="Proteomes" id="UP001154282">
    <property type="component" value="Unassembled WGS sequence"/>
</dbReference>
<proteinExistence type="predicted"/>
<feature type="region of interest" description="Disordered" evidence="1">
    <location>
        <begin position="1"/>
        <end position="37"/>
    </location>
</feature>